<dbReference type="InterPro" id="IPR036063">
    <property type="entry name" value="Smr_dom_sf"/>
</dbReference>
<evidence type="ECO:0000313" key="2">
    <source>
        <dbReference type="WBParaSite" id="PSAMB.scaffold7343size7806.g29939.t1"/>
    </source>
</evidence>
<evidence type="ECO:0000313" key="1">
    <source>
        <dbReference type="Proteomes" id="UP000887566"/>
    </source>
</evidence>
<accession>A0A914X995</accession>
<dbReference type="Gene3D" id="3.30.1370.110">
    <property type="match status" value="1"/>
</dbReference>
<dbReference type="AlphaFoldDB" id="A0A914X995"/>
<dbReference type="Proteomes" id="UP000887566">
    <property type="component" value="Unplaced"/>
</dbReference>
<protein>
    <submittedName>
        <fullName evidence="2">Uncharacterized protein</fullName>
    </submittedName>
</protein>
<reference evidence="2" key="1">
    <citation type="submission" date="2022-11" db="UniProtKB">
        <authorList>
            <consortium name="WormBaseParasite"/>
        </authorList>
    </citation>
    <scope>IDENTIFICATION</scope>
</reference>
<proteinExistence type="predicted"/>
<name>A0A914X995_9BILA</name>
<sequence length="122" mass="14522">MSMDELKSMDFDDLRQHNHLKQRTTDRYWREIYRRNNKDQLPDTINLNHLTKKNAITALDERLPRGGLHGNEEFRIVAGRRDSSDGDALQDHVIKYLRRRYLSNYEIITDDDGTIRIAHSKK</sequence>
<keyword evidence="1" id="KW-1185">Reference proteome</keyword>
<organism evidence="1 2">
    <name type="scientific">Plectus sambesii</name>
    <dbReference type="NCBI Taxonomy" id="2011161"/>
    <lineage>
        <taxon>Eukaryota</taxon>
        <taxon>Metazoa</taxon>
        <taxon>Ecdysozoa</taxon>
        <taxon>Nematoda</taxon>
        <taxon>Chromadorea</taxon>
        <taxon>Plectida</taxon>
        <taxon>Plectina</taxon>
        <taxon>Plectoidea</taxon>
        <taxon>Plectidae</taxon>
        <taxon>Plectus</taxon>
    </lineage>
</organism>
<dbReference type="WBParaSite" id="PSAMB.scaffold7343size7806.g29939.t1">
    <property type="protein sequence ID" value="PSAMB.scaffold7343size7806.g29939.t1"/>
    <property type="gene ID" value="PSAMB.scaffold7343size7806.g29939"/>
</dbReference>